<dbReference type="GO" id="GO:0015074">
    <property type="term" value="P:DNA integration"/>
    <property type="evidence" value="ECO:0007669"/>
    <property type="project" value="InterPro"/>
</dbReference>
<organism evidence="7 8">
    <name type="scientific">Caloranaerobacter azorensis H53214</name>
    <dbReference type="NCBI Taxonomy" id="1156417"/>
    <lineage>
        <taxon>Bacteria</taxon>
        <taxon>Bacillati</taxon>
        <taxon>Bacillota</taxon>
        <taxon>Tissierellia</taxon>
        <taxon>Tissierellales</taxon>
        <taxon>Thermohalobacteraceae</taxon>
        <taxon>Caloranaerobacter</taxon>
    </lineage>
</organism>
<dbReference type="Gene3D" id="3.30.420.10">
    <property type="entry name" value="Ribonuclease H-like superfamily/Ribonuclease H"/>
    <property type="match status" value="1"/>
</dbReference>
<dbReference type="AlphaFoldDB" id="A0A096DKJ5"/>
<dbReference type="GO" id="GO:0006310">
    <property type="term" value="P:DNA recombination"/>
    <property type="evidence" value="ECO:0007669"/>
    <property type="project" value="UniProtKB-KW"/>
</dbReference>
<keyword evidence="3" id="KW-0238">DNA-binding</keyword>
<gene>
    <name evidence="7" type="ORF">Y919_09815</name>
</gene>
<dbReference type="InterPro" id="IPR054353">
    <property type="entry name" value="IstA-like_C"/>
</dbReference>
<evidence type="ECO:0000259" key="5">
    <source>
        <dbReference type="PROSITE" id="PS50531"/>
    </source>
</evidence>
<dbReference type="EMBL" id="AZTB01000057">
    <property type="protein sequence ID" value="KGG79806.1"/>
    <property type="molecule type" value="Genomic_DNA"/>
</dbReference>
<sequence length="492" mass="57530">MLREYMYTTIKTLFDKGYNKTQIANMLGIDRGTVRNVLKGIENGEEIKRKPVPSILDPYKEIINTKINQELSAKRIFQDIASEYGYTGSYDTVKKYVRVYKQSHTKVYMVNNTLPGEEAQVDFGYIGKIPAPTGNLKKAWVFCMVLSYSRLMYCEIVFNQEVKTFIKCHENAFRYFGGIPKIVKIDNLKAAILEANFYESVYQREYQEFSKHYGFSSIPCRVKTPTDKAKIESGVKYVKNNFFKGRSLKTYEEYKDGLKSWLDEICNIRVHGTTKKIPKEVLETEEIVTLLPLPIEKYEFSVWTTRKVNTNCHICYDSNFYSVPYKFVNKEVTLRISDKIIKIYCNYELIATHLKLEGKGQFSTNTVHYPEYKVKTKTQLQLEYRQKMEKIGQNAVKFFDNILEKQKNNWGKPIYGILKLADKYGYEVIEKACIRALMFNSLKYQTIKNICEKGLYNLPLDNSISLVTKDDLDDLSRPLSEYEKLLYLKEVR</sequence>
<dbReference type="PROSITE" id="PS50531">
    <property type="entry name" value="HTH_IS21"/>
    <property type="match status" value="1"/>
</dbReference>
<dbReference type="PANTHER" id="PTHR35004:SF8">
    <property type="entry name" value="TRANSPOSASE RV3428C-RELATED"/>
    <property type="match status" value="1"/>
</dbReference>
<dbReference type="InterPro" id="IPR036397">
    <property type="entry name" value="RNaseH_sf"/>
</dbReference>
<dbReference type="InterPro" id="IPR012337">
    <property type="entry name" value="RNaseH-like_sf"/>
</dbReference>
<evidence type="ECO:0000259" key="6">
    <source>
        <dbReference type="PROSITE" id="PS50994"/>
    </source>
</evidence>
<evidence type="ECO:0008006" key="9">
    <source>
        <dbReference type="Google" id="ProtNLM"/>
    </source>
</evidence>
<keyword evidence="2" id="KW-0815">Transposition</keyword>
<dbReference type="InterPro" id="IPR001584">
    <property type="entry name" value="Integrase_cat-core"/>
</dbReference>
<evidence type="ECO:0000313" key="7">
    <source>
        <dbReference type="EMBL" id="KGG79806.1"/>
    </source>
</evidence>
<dbReference type="GO" id="GO:0003677">
    <property type="term" value="F:DNA binding"/>
    <property type="evidence" value="ECO:0007669"/>
    <property type="project" value="UniProtKB-KW"/>
</dbReference>
<dbReference type="Pfam" id="PF00665">
    <property type="entry name" value="rve"/>
    <property type="match status" value="1"/>
</dbReference>
<proteinExistence type="inferred from homology"/>
<accession>A0A096DKJ5</accession>
<comment type="caution">
    <text evidence="7">The sequence shown here is derived from an EMBL/GenBank/DDBJ whole genome shotgun (WGS) entry which is preliminary data.</text>
</comment>
<evidence type="ECO:0000256" key="4">
    <source>
        <dbReference type="ARBA" id="ARBA00023172"/>
    </source>
</evidence>
<protein>
    <recommendedName>
        <fullName evidence="9">Integrase</fullName>
    </recommendedName>
</protein>
<dbReference type="GO" id="GO:0032196">
    <property type="term" value="P:transposition"/>
    <property type="evidence" value="ECO:0007669"/>
    <property type="project" value="UniProtKB-KW"/>
</dbReference>
<evidence type="ECO:0000256" key="3">
    <source>
        <dbReference type="ARBA" id="ARBA00023125"/>
    </source>
</evidence>
<feature type="domain" description="HTH IS21-type" evidence="5">
    <location>
        <begin position="5"/>
        <end position="67"/>
    </location>
</feature>
<evidence type="ECO:0000256" key="1">
    <source>
        <dbReference type="ARBA" id="ARBA00009277"/>
    </source>
</evidence>
<comment type="similarity">
    <text evidence="1">Belongs to the transposase IS21/IS408/IS1162 family.</text>
</comment>
<reference evidence="7 8" key="1">
    <citation type="submission" date="2013-12" db="EMBL/GenBank/DDBJ databases">
        <title>Draft genome sequence of Caloranaerobacter sp. H53214.</title>
        <authorList>
            <person name="Jiang L.J."/>
            <person name="Shao Z.Z."/>
            <person name="Long M.N."/>
        </authorList>
    </citation>
    <scope>NUCLEOTIDE SEQUENCE [LARGE SCALE GENOMIC DNA]</scope>
    <source>
        <strain evidence="7 8">H53214</strain>
    </source>
</reference>
<dbReference type="PROSITE" id="PS50994">
    <property type="entry name" value="INTEGRASE"/>
    <property type="match status" value="1"/>
</dbReference>
<dbReference type="SUPFAM" id="SSF53098">
    <property type="entry name" value="Ribonuclease H-like"/>
    <property type="match status" value="1"/>
</dbReference>
<dbReference type="InterPro" id="IPR017894">
    <property type="entry name" value="HTH_IS21_transposase_type"/>
</dbReference>
<dbReference type="NCBIfam" id="NF033546">
    <property type="entry name" value="transpos_IS21"/>
    <property type="match status" value="1"/>
</dbReference>
<dbReference type="PANTHER" id="PTHR35004">
    <property type="entry name" value="TRANSPOSASE RV3428C-RELATED"/>
    <property type="match status" value="1"/>
</dbReference>
<dbReference type="Pfam" id="PF22483">
    <property type="entry name" value="Mu-transpos_C_2"/>
    <property type="match status" value="1"/>
</dbReference>
<dbReference type="Gene3D" id="1.10.10.60">
    <property type="entry name" value="Homeodomain-like"/>
    <property type="match status" value="1"/>
</dbReference>
<dbReference type="STRING" id="1156417.Y919_09815"/>
<dbReference type="RefSeq" id="WP_035164305.1">
    <property type="nucleotide sequence ID" value="NZ_AZTB01000057.1"/>
</dbReference>
<name>A0A096DKJ5_9FIRM</name>
<evidence type="ECO:0000256" key="2">
    <source>
        <dbReference type="ARBA" id="ARBA00022578"/>
    </source>
</evidence>
<dbReference type="Proteomes" id="UP000029622">
    <property type="component" value="Unassembled WGS sequence"/>
</dbReference>
<feature type="domain" description="Integrase catalytic" evidence="6">
    <location>
        <begin position="111"/>
        <end position="286"/>
    </location>
</feature>
<keyword evidence="4" id="KW-0233">DNA recombination</keyword>
<evidence type="ECO:0000313" key="8">
    <source>
        <dbReference type="Proteomes" id="UP000029622"/>
    </source>
</evidence>